<feature type="domain" description="CusB-like beta-barrel" evidence="2">
    <location>
        <begin position="227"/>
        <end position="276"/>
    </location>
</feature>
<sequence length="384" mass="40989">MTRRWRGILIAVVLVAALAAALAWFARPEPLAVATRAVDRGRVEASVSNTRAGEVEACQRTRLSTILGGRIEYLGVDEGDRVEAGQVLMRLWHQDLSARVQVAETQLATARSRAREACTVAVNAEREAERQEALAARGFVSTSRVESARTDADARRAACTSARADVATAERQLAAADIDLGRIVIVAPFAGTVAKITGELGEYSTPSPPGVATPPAIELLDDSCLYVKAPMDEVDAPRIQPGQSARVSVDALPGRHFAATVRRVAPFVSAEERQARTVDIDVDFASQEEARGLLVGYSADVEIVLATREDVLRVPTAALRTGNTVLVVGADGVLEERRVQTGVANWEYTEVSAGLAGGEHIVTSLEREGVRPGARVVAEDAARR</sequence>
<dbReference type="OrthoDB" id="9806939at2"/>
<dbReference type="SUPFAM" id="SSF111369">
    <property type="entry name" value="HlyD-like secretion proteins"/>
    <property type="match status" value="1"/>
</dbReference>
<dbReference type="AlphaFoldDB" id="A0A4S4AHA7"/>
<dbReference type="GO" id="GO:0015562">
    <property type="term" value="F:efflux transmembrane transporter activity"/>
    <property type="evidence" value="ECO:0007669"/>
    <property type="project" value="TreeGrafter"/>
</dbReference>
<evidence type="ECO:0000313" key="4">
    <source>
        <dbReference type="EMBL" id="THF57704.1"/>
    </source>
</evidence>
<accession>A0A4S4AHA7</accession>
<evidence type="ECO:0000259" key="3">
    <source>
        <dbReference type="Pfam" id="PF25967"/>
    </source>
</evidence>
<dbReference type="Gene3D" id="2.40.420.20">
    <property type="match status" value="1"/>
</dbReference>
<dbReference type="InterPro" id="IPR058792">
    <property type="entry name" value="Beta-barrel_RND_2"/>
</dbReference>
<dbReference type="Gene3D" id="2.40.50.100">
    <property type="match status" value="1"/>
</dbReference>
<organism evidence="4 5">
    <name type="scientific">Pseudothauera rhizosphaerae</name>
    <dbReference type="NCBI Taxonomy" id="2565932"/>
    <lineage>
        <taxon>Bacteria</taxon>
        <taxon>Pseudomonadati</taxon>
        <taxon>Pseudomonadota</taxon>
        <taxon>Betaproteobacteria</taxon>
        <taxon>Rhodocyclales</taxon>
        <taxon>Zoogloeaceae</taxon>
        <taxon>Pseudothauera</taxon>
    </lineage>
</organism>
<protein>
    <submittedName>
        <fullName evidence="4">Efflux RND transporter periplasmic adaptor subunit</fullName>
    </submittedName>
</protein>
<evidence type="ECO:0000259" key="2">
    <source>
        <dbReference type="Pfam" id="PF25954"/>
    </source>
</evidence>
<dbReference type="NCBIfam" id="TIGR01730">
    <property type="entry name" value="RND_mfp"/>
    <property type="match status" value="1"/>
</dbReference>
<dbReference type="InterPro" id="IPR006143">
    <property type="entry name" value="RND_pump_MFP"/>
</dbReference>
<comment type="similarity">
    <text evidence="1">Belongs to the membrane fusion protein (MFP) (TC 8.A.1) family.</text>
</comment>
<dbReference type="PANTHER" id="PTHR30469">
    <property type="entry name" value="MULTIDRUG RESISTANCE PROTEIN MDTA"/>
    <property type="match status" value="1"/>
</dbReference>
<gene>
    <name evidence="4" type="ORF">E6O51_17915</name>
</gene>
<dbReference type="Proteomes" id="UP000307956">
    <property type="component" value="Unassembled WGS sequence"/>
</dbReference>
<dbReference type="Pfam" id="PF25967">
    <property type="entry name" value="RND-MFP_C"/>
    <property type="match status" value="1"/>
</dbReference>
<keyword evidence="5" id="KW-1185">Reference proteome</keyword>
<dbReference type="GO" id="GO:1990281">
    <property type="term" value="C:efflux pump complex"/>
    <property type="evidence" value="ECO:0007669"/>
    <property type="project" value="TreeGrafter"/>
</dbReference>
<dbReference type="InterPro" id="IPR058627">
    <property type="entry name" value="MdtA-like_C"/>
</dbReference>
<comment type="caution">
    <text evidence="4">The sequence shown here is derived from an EMBL/GenBank/DDBJ whole genome shotgun (WGS) entry which is preliminary data.</text>
</comment>
<dbReference type="Gene3D" id="1.10.287.470">
    <property type="entry name" value="Helix hairpin bin"/>
    <property type="match status" value="1"/>
</dbReference>
<dbReference type="Pfam" id="PF25954">
    <property type="entry name" value="Beta-barrel_RND_2"/>
    <property type="match status" value="1"/>
</dbReference>
<evidence type="ECO:0000256" key="1">
    <source>
        <dbReference type="ARBA" id="ARBA00009477"/>
    </source>
</evidence>
<dbReference type="RefSeq" id="WP_136386382.1">
    <property type="nucleotide sequence ID" value="NZ_SSOD01000017.1"/>
</dbReference>
<dbReference type="EMBL" id="SSOD01000017">
    <property type="protein sequence ID" value="THF57704.1"/>
    <property type="molecule type" value="Genomic_DNA"/>
</dbReference>
<evidence type="ECO:0000313" key="5">
    <source>
        <dbReference type="Proteomes" id="UP000307956"/>
    </source>
</evidence>
<reference evidence="4 5" key="1">
    <citation type="submission" date="2019-04" db="EMBL/GenBank/DDBJ databases">
        <title>Azoarcus rhizosphaerae sp. nov. isolated from rhizosphere of Ficus religiosa.</title>
        <authorList>
            <person name="Lin S.-Y."/>
            <person name="Hameed A."/>
            <person name="Hsu Y.-H."/>
            <person name="Young C.-C."/>
        </authorList>
    </citation>
    <scope>NUCLEOTIDE SEQUENCE [LARGE SCALE GENOMIC DNA]</scope>
    <source>
        <strain evidence="4 5">CC-YHH848</strain>
    </source>
</reference>
<feature type="domain" description="Multidrug resistance protein MdtA-like C-terminal permuted SH3" evidence="3">
    <location>
        <begin position="311"/>
        <end position="364"/>
    </location>
</feature>
<proteinExistence type="inferred from homology"/>
<dbReference type="Gene3D" id="2.40.30.170">
    <property type="match status" value="1"/>
</dbReference>
<name>A0A4S4AHA7_9RHOO</name>